<reference evidence="1 2" key="1">
    <citation type="submission" date="2023-07" db="EMBL/GenBank/DDBJ databases">
        <title>Genomic Encyclopedia of Type Strains, Phase IV (KMG-IV): sequencing the most valuable type-strain genomes for metagenomic binning, comparative biology and taxonomic classification.</title>
        <authorList>
            <person name="Goeker M."/>
        </authorList>
    </citation>
    <scope>NUCLEOTIDE SEQUENCE [LARGE SCALE GENOMIC DNA]</scope>
    <source>
        <strain evidence="1 2">DSM 1111</strain>
    </source>
</reference>
<dbReference type="RefSeq" id="WP_307374827.1">
    <property type="nucleotide sequence ID" value="NZ_JAUSUW010000010.1"/>
</dbReference>
<sequence length="217" mass="23974">MKREPVAIFLCDASGIMAQPWAEAGIRCICVDLQNSATARRYHAGVEKVWGDVRSWTPPAGVEILFVAAFPPCTDVASSGALHFKRKGTALLRDALEIFEICRHACEWSGAPYLIENPKGVLSTIPHVGAPDHRFHPWEYAGWHEEDHYTKETCLWTGGGFVMPAKRPAAHLADVKPDDRIAKMGEGAFRGDLRSRTPLGFSIATFMSNAPAKYRRA</sequence>
<evidence type="ECO:0000313" key="1">
    <source>
        <dbReference type="EMBL" id="MDQ0422353.1"/>
    </source>
</evidence>
<accession>A0ABU0GAM7</accession>
<gene>
    <name evidence="1" type="ORF">J2045_003401</name>
</gene>
<dbReference type="Proteomes" id="UP001238496">
    <property type="component" value="Unassembled WGS sequence"/>
</dbReference>
<name>A0ABU0GAM7_9HYPH</name>
<evidence type="ECO:0000313" key="2">
    <source>
        <dbReference type="Proteomes" id="UP001238496"/>
    </source>
</evidence>
<dbReference type="InterPro" id="IPR029063">
    <property type="entry name" value="SAM-dependent_MTases_sf"/>
</dbReference>
<organism evidence="1 2">
    <name type="scientific">Peteryoungia aggregata LMG 23059</name>
    <dbReference type="NCBI Taxonomy" id="1368425"/>
    <lineage>
        <taxon>Bacteria</taxon>
        <taxon>Pseudomonadati</taxon>
        <taxon>Pseudomonadota</taxon>
        <taxon>Alphaproteobacteria</taxon>
        <taxon>Hyphomicrobiales</taxon>
        <taxon>Rhizobiaceae</taxon>
        <taxon>Peteryoungia</taxon>
    </lineage>
</organism>
<keyword evidence="2" id="KW-1185">Reference proteome</keyword>
<dbReference type="EMBL" id="JAUSUW010000010">
    <property type="protein sequence ID" value="MDQ0422353.1"/>
    <property type="molecule type" value="Genomic_DNA"/>
</dbReference>
<comment type="caution">
    <text evidence="1">The sequence shown here is derived from an EMBL/GenBank/DDBJ whole genome shotgun (WGS) entry which is preliminary data.</text>
</comment>
<dbReference type="Gene3D" id="3.40.50.150">
    <property type="entry name" value="Vaccinia Virus protein VP39"/>
    <property type="match status" value="1"/>
</dbReference>
<protein>
    <submittedName>
        <fullName evidence="1">Uncharacterized protein</fullName>
    </submittedName>
</protein>
<proteinExistence type="predicted"/>